<comment type="caution">
    <text evidence="5">The sequence shown here is derived from an EMBL/GenBank/DDBJ whole genome shotgun (WGS) entry which is preliminary data.</text>
</comment>
<protein>
    <submittedName>
        <fullName evidence="5">Helix-turn-helix domain-containing protein</fullName>
    </submittedName>
</protein>
<evidence type="ECO:0000256" key="2">
    <source>
        <dbReference type="ARBA" id="ARBA00023125"/>
    </source>
</evidence>
<dbReference type="InterPro" id="IPR018490">
    <property type="entry name" value="cNMP-bd_dom_sf"/>
</dbReference>
<dbReference type="PROSITE" id="PS51063">
    <property type="entry name" value="HTH_CRP_2"/>
    <property type="match status" value="1"/>
</dbReference>
<dbReference type="GO" id="GO:0006355">
    <property type="term" value="P:regulation of DNA-templated transcription"/>
    <property type="evidence" value="ECO:0007669"/>
    <property type="project" value="InterPro"/>
</dbReference>
<organism evidence="5 6">
    <name type="scientific">Cyanobacterium aponinum 0216</name>
    <dbReference type="NCBI Taxonomy" id="2676140"/>
    <lineage>
        <taxon>Bacteria</taxon>
        <taxon>Bacillati</taxon>
        <taxon>Cyanobacteriota</taxon>
        <taxon>Cyanophyceae</taxon>
        <taxon>Oscillatoriophycideae</taxon>
        <taxon>Chroococcales</taxon>
        <taxon>Geminocystaceae</taxon>
        <taxon>Cyanobacterium</taxon>
    </lineage>
</organism>
<dbReference type="SMART" id="SM00419">
    <property type="entry name" value="HTH_CRP"/>
    <property type="match status" value="1"/>
</dbReference>
<evidence type="ECO:0000256" key="3">
    <source>
        <dbReference type="ARBA" id="ARBA00023163"/>
    </source>
</evidence>
<dbReference type="Proteomes" id="UP000437131">
    <property type="component" value="Unassembled WGS sequence"/>
</dbReference>
<reference evidence="5 6" key="1">
    <citation type="submission" date="2019-11" db="EMBL/GenBank/DDBJ databases">
        <title>Isolation of a new High Light Tolerant Cyanobacteria.</title>
        <authorList>
            <person name="Dobson Z."/>
            <person name="Vaughn N."/>
            <person name="Vaughn M."/>
            <person name="Fromme P."/>
            <person name="Mazor Y."/>
        </authorList>
    </citation>
    <scope>NUCLEOTIDE SEQUENCE [LARGE SCALE GENOMIC DNA]</scope>
    <source>
        <strain evidence="5 6">0216</strain>
    </source>
</reference>
<dbReference type="GO" id="GO:0003677">
    <property type="term" value="F:DNA binding"/>
    <property type="evidence" value="ECO:0007669"/>
    <property type="project" value="UniProtKB-KW"/>
</dbReference>
<keyword evidence="3" id="KW-0804">Transcription</keyword>
<name>A0A844GS02_9CHRO</name>
<evidence type="ECO:0000256" key="1">
    <source>
        <dbReference type="ARBA" id="ARBA00023015"/>
    </source>
</evidence>
<dbReference type="InterPro" id="IPR036388">
    <property type="entry name" value="WH-like_DNA-bd_sf"/>
</dbReference>
<dbReference type="InterPro" id="IPR014710">
    <property type="entry name" value="RmlC-like_jellyroll"/>
</dbReference>
<dbReference type="CDD" id="cd00092">
    <property type="entry name" value="HTH_CRP"/>
    <property type="match status" value="1"/>
</dbReference>
<dbReference type="Gene3D" id="2.60.120.10">
    <property type="entry name" value="Jelly Rolls"/>
    <property type="match status" value="1"/>
</dbReference>
<gene>
    <name evidence="5" type="ORF">GGC33_05225</name>
</gene>
<dbReference type="InterPro" id="IPR036390">
    <property type="entry name" value="WH_DNA-bd_sf"/>
</dbReference>
<dbReference type="EMBL" id="WMIA01000004">
    <property type="protein sequence ID" value="MTF38323.1"/>
    <property type="molecule type" value="Genomic_DNA"/>
</dbReference>
<dbReference type="SUPFAM" id="SSF46785">
    <property type="entry name" value="Winged helix' DNA-binding domain"/>
    <property type="match status" value="1"/>
</dbReference>
<sequence length="201" mass="23133">MLLGYPSNHNLKTQLRSGERRLHFYERGEEIPLIAQGIWQVNRGVVQLFKVGALGEETLLGWSQTGNFFGLWFTNLDTFQAKALSDVYLQWFSLEEIENNPNLAQKILTETVTRIRQTEELLAIATLKRIEERLLKLLNLLGAYLGETKEDKIRIKVRFTHQNLADAIGTTRVTVTRLLGDMQKQKLISLDSSRHLLLHFS</sequence>
<evidence type="ECO:0000259" key="4">
    <source>
        <dbReference type="PROSITE" id="PS51063"/>
    </source>
</evidence>
<accession>A0A844GS02</accession>
<keyword evidence="1" id="KW-0805">Transcription regulation</keyword>
<dbReference type="InterPro" id="IPR012318">
    <property type="entry name" value="HTH_CRP"/>
</dbReference>
<evidence type="ECO:0000313" key="6">
    <source>
        <dbReference type="Proteomes" id="UP000437131"/>
    </source>
</evidence>
<dbReference type="RefSeq" id="WP_155083234.1">
    <property type="nucleotide sequence ID" value="NZ_WMIA01000004.1"/>
</dbReference>
<dbReference type="SUPFAM" id="SSF51206">
    <property type="entry name" value="cAMP-binding domain-like"/>
    <property type="match status" value="1"/>
</dbReference>
<feature type="domain" description="HTH crp-type" evidence="4">
    <location>
        <begin position="128"/>
        <end position="201"/>
    </location>
</feature>
<evidence type="ECO:0000313" key="5">
    <source>
        <dbReference type="EMBL" id="MTF38323.1"/>
    </source>
</evidence>
<dbReference type="AlphaFoldDB" id="A0A844GS02"/>
<keyword evidence="2" id="KW-0238">DNA-binding</keyword>
<dbReference type="PRINTS" id="PR00034">
    <property type="entry name" value="HTHCRP"/>
</dbReference>
<dbReference type="Pfam" id="PF13545">
    <property type="entry name" value="HTH_Crp_2"/>
    <property type="match status" value="1"/>
</dbReference>
<proteinExistence type="predicted"/>
<dbReference type="Gene3D" id="1.10.10.10">
    <property type="entry name" value="Winged helix-like DNA-binding domain superfamily/Winged helix DNA-binding domain"/>
    <property type="match status" value="1"/>
</dbReference>